<accession>A0A4Y7LRI4</accession>
<dbReference type="AlphaFoldDB" id="A0A4Y7LRI4"/>
<reference evidence="3" key="1">
    <citation type="submission" date="2018-08" db="EMBL/GenBank/DDBJ databases">
        <authorList>
            <person name="Cornetti L."/>
        </authorList>
    </citation>
    <scope>NUCLEOTIDE SEQUENCE</scope>
    <source>
        <strain evidence="3">FI-BAL1-1</strain>
    </source>
</reference>
<sequence length="135" mass="15306">MDNAFKNASTLGVEATYDVKDAMLFGVNKTRTLDTLSASHPLEDVLKKHAAKQEEIDMGMLRKMQGLHAPLRLHMEKQAVKDVGHLPCLYRHNAMLDALTGNDMRMQFEDFLNTPREAEFASNPHLTIERHLGMM</sequence>
<evidence type="ECO:0000313" key="3">
    <source>
        <dbReference type="EMBL" id="SVE70185.1"/>
    </source>
</evidence>
<dbReference type="InterPro" id="IPR008012">
    <property type="entry name" value="Ump1"/>
</dbReference>
<name>A0A4Y7LRI4_9CRUS</name>
<dbReference type="PANTHER" id="PTHR12828:SF3">
    <property type="entry name" value="PROTEASOME MATURATION PROTEIN"/>
    <property type="match status" value="1"/>
</dbReference>
<comment type="similarity">
    <text evidence="2">Belongs to the POMP/UMP1 family.</text>
</comment>
<evidence type="ECO:0000256" key="1">
    <source>
        <dbReference type="ARBA" id="ARBA00023186"/>
    </source>
</evidence>
<protein>
    <submittedName>
        <fullName evidence="3">EOG090X0J8E</fullName>
    </submittedName>
</protein>
<proteinExistence type="evidence at transcript level"/>
<organism evidence="3">
    <name type="scientific">Eubosmina coregoni</name>
    <dbReference type="NCBI Taxonomy" id="186181"/>
    <lineage>
        <taxon>Eukaryota</taxon>
        <taxon>Metazoa</taxon>
        <taxon>Ecdysozoa</taxon>
        <taxon>Arthropoda</taxon>
        <taxon>Crustacea</taxon>
        <taxon>Branchiopoda</taxon>
        <taxon>Diplostraca</taxon>
        <taxon>Cladocera</taxon>
        <taxon>Anomopoda</taxon>
        <taxon>Bosminidae</taxon>
        <taxon>Eubosmina</taxon>
    </lineage>
</organism>
<dbReference type="GO" id="GO:0043248">
    <property type="term" value="P:proteasome assembly"/>
    <property type="evidence" value="ECO:0007669"/>
    <property type="project" value="InterPro"/>
</dbReference>
<dbReference type="Pfam" id="PF05348">
    <property type="entry name" value="UMP1"/>
    <property type="match status" value="1"/>
</dbReference>
<gene>
    <name evidence="3" type="primary">EOG090X0J8E</name>
</gene>
<dbReference type="PANTHER" id="PTHR12828">
    <property type="entry name" value="PROTEASOME MATURATION PROTEIN UMP1"/>
    <property type="match status" value="1"/>
</dbReference>
<dbReference type="GO" id="GO:0005634">
    <property type="term" value="C:nucleus"/>
    <property type="evidence" value="ECO:0007669"/>
    <property type="project" value="TreeGrafter"/>
</dbReference>
<keyword evidence="1" id="KW-0143">Chaperone</keyword>
<dbReference type="EMBL" id="LR000566">
    <property type="protein sequence ID" value="SVE70185.1"/>
    <property type="molecule type" value="mRNA"/>
</dbReference>
<dbReference type="GO" id="GO:0005737">
    <property type="term" value="C:cytoplasm"/>
    <property type="evidence" value="ECO:0007669"/>
    <property type="project" value="TreeGrafter"/>
</dbReference>
<evidence type="ECO:0000256" key="2">
    <source>
        <dbReference type="ARBA" id="ARBA00043974"/>
    </source>
</evidence>